<proteinExistence type="inferred from homology"/>
<dbReference type="PANTHER" id="PTHR43884:SF20">
    <property type="entry name" value="ACYL-COA DEHYDROGENASE FADE28"/>
    <property type="match status" value="1"/>
</dbReference>
<dbReference type="Pfam" id="PF02771">
    <property type="entry name" value="Acyl-CoA_dh_N"/>
    <property type="match status" value="1"/>
</dbReference>
<accession>A0AAW5SX13</accession>
<keyword evidence="4" id="KW-0274">FAD</keyword>
<dbReference type="GO" id="GO:0003995">
    <property type="term" value="F:acyl-CoA dehydrogenase activity"/>
    <property type="evidence" value="ECO:0007669"/>
    <property type="project" value="TreeGrafter"/>
</dbReference>
<comment type="cofactor">
    <cofactor evidence="1">
        <name>FAD</name>
        <dbReference type="ChEBI" id="CHEBI:57692"/>
    </cofactor>
</comment>
<evidence type="ECO:0000256" key="3">
    <source>
        <dbReference type="ARBA" id="ARBA00022630"/>
    </source>
</evidence>
<evidence type="ECO:0000256" key="4">
    <source>
        <dbReference type="ARBA" id="ARBA00022827"/>
    </source>
</evidence>
<feature type="domain" description="Acyl-CoA dehydrogenase/oxidase C-terminal" evidence="6">
    <location>
        <begin position="231"/>
        <end position="372"/>
    </location>
</feature>
<dbReference type="InterPro" id="IPR037069">
    <property type="entry name" value="AcylCoA_DH/ox_N_sf"/>
</dbReference>
<dbReference type="AlphaFoldDB" id="A0AAW5SX13"/>
<dbReference type="PANTHER" id="PTHR43884">
    <property type="entry name" value="ACYL-COA DEHYDROGENASE"/>
    <property type="match status" value="1"/>
</dbReference>
<evidence type="ECO:0000256" key="2">
    <source>
        <dbReference type="ARBA" id="ARBA00009347"/>
    </source>
</evidence>
<dbReference type="CDD" id="cd00567">
    <property type="entry name" value="ACAD"/>
    <property type="match status" value="1"/>
</dbReference>
<evidence type="ECO:0000259" key="6">
    <source>
        <dbReference type="Pfam" id="PF00441"/>
    </source>
</evidence>
<dbReference type="InterPro" id="IPR009075">
    <property type="entry name" value="AcylCo_DH/oxidase_C"/>
</dbReference>
<organism evidence="8 9">
    <name type="scientific">Mycolicibacterium porcinum</name>
    <dbReference type="NCBI Taxonomy" id="39693"/>
    <lineage>
        <taxon>Bacteria</taxon>
        <taxon>Bacillati</taxon>
        <taxon>Actinomycetota</taxon>
        <taxon>Actinomycetes</taxon>
        <taxon>Mycobacteriales</taxon>
        <taxon>Mycobacteriaceae</taxon>
        <taxon>Mycolicibacterium</taxon>
    </lineage>
</organism>
<comment type="caution">
    <text evidence="8">The sequence shown here is derived from an EMBL/GenBank/DDBJ whole genome shotgun (WGS) entry which is preliminary data.</text>
</comment>
<dbReference type="GO" id="GO:0050660">
    <property type="term" value="F:flavin adenine dinucleotide binding"/>
    <property type="evidence" value="ECO:0007669"/>
    <property type="project" value="InterPro"/>
</dbReference>
<keyword evidence="5" id="KW-0560">Oxidoreductase</keyword>
<comment type="similarity">
    <text evidence="2">Belongs to the acyl-CoA dehydrogenase family.</text>
</comment>
<dbReference type="SUPFAM" id="SSF47203">
    <property type="entry name" value="Acyl-CoA dehydrogenase C-terminal domain-like"/>
    <property type="match status" value="1"/>
</dbReference>
<evidence type="ECO:0000313" key="9">
    <source>
        <dbReference type="Proteomes" id="UP001141659"/>
    </source>
</evidence>
<sequence length="374" mass="39462">MTTTTDAEDVDQLRSVLREFLAARASSERVRTIAESPEPFDADLWQQMVEELGLPGLAVPEECGGGGFDGTVQLAVFEELGASLACVPYLSTVGLAIPALLASPANAIRNDLLAGLASGEKTATVALTPTDGAPSAYTHGVTARADDQTGDAVHLDGRKGFVVDGDSADLILVPARAGDDVCLYVVEREAAGLARTPMRTLDLTRPMSMLEFASTPARRVSDTDATVIVDAALDVANAMVAAEQLGGAQRCLDMAVQYAAIREQFGRPIGSFQAIKHKCADMLVAVESARSAVDHLAQVLRGDTARLSTSAPLAKAYCSDAYVFVAGENVQVHGGIGFTWEHDAHMYLRRAHSSAILNGDSSFQRGVLADRLGF</sequence>
<dbReference type="Gene3D" id="1.20.140.10">
    <property type="entry name" value="Butyryl-CoA Dehydrogenase, subunit A, domain 3"/>
    <property type="match status" value="1"/>
</dbReference>
<dbReference type="InterPro" id="IPR013786">
    <property type="entry name" value="AcylCoA_DH/ox_N"/>
</dbReference>
<reference evidence="8" key="2">
    <citation type="journal article" date="2022" name="BMC Genomics">
        <title>Comparative genome analysis of mycobacteria focusing on tRNA and non-coding RNA.</title>
        <authorList>
            <person name="Behra P.R.K."/>
            <person name="Pettersson B.M.F."/>
            <person name="Ramesh M."/>
            <person name="Das S."/>
            <person name="Dasgupta S."/>
            <person name="Kirsebom L.A."/>
        </authorList>
    </citation>
    <scope>NUCLEOTIDE SEQUENCE</scope>
    <source>
        <strain evidence="8">DSM 44242</strain>
    </source>
</reference>
<dbReference type="Proteomes" id="UP001141659">
    <property type="component" value="Unassembled WGS sequence"/>
</dbReference>
<evidence type="ECO:0000256" key="5">
    <source>
        <dbReference type="ARBA" id="ARBA00023002"/>
    </source>
</evidence>
<dbReference type="InterPro" id="IPR009100">
    <property type="entry name" value="AcylCoA_DH/oxidase_NM_dom_sf"/>
</dbReference>
<evidence type="ECO:0000256" key="1">
    <source>
        <dbReference type="ARBA" id="ARBA00001974"/>
    </source>
</evidence>
<dbReference type="Gene3D" id="2.40.110.10">
    <property type="entry name" value="Butyryl-CoA Dehydrogenase, subunit A, domain 2"/>
    <property type="match status" value="1"/>
</dbReference>
<keyword evidence="3" id="KW-0285">Flavoprotein</keyword>
<evidence type="ECO:0000313" key="8">
    <source>
        <dbReference type="EMBL" id="MCV7386475.1"/>
    </source>
</evidence>
<feature type="domain" description="Acyl-CoA dehydrogenase/oxidase N-terminal" evidence="7">
    <location>
        <begin position="8"/>
        <end position="120"/>
    </location>
</feature>
<gene>
    <name evidence="8" type="ORF">H5P34_00240</name>
</gene>
<dbReference type="InterPro" id="IPR046373">
    <property type="entry name" value="Acyl-CoA_Oxase/DH_mid-dom_sf"/>
</dbReference>
<reference evidence="8" key="1">
    <citation type="submission" date="2020-07" db="EMBL/GenBank/DDBJ databases">
        <authorList>
            <person name="Pettersson B.M.F."/>
            <person name="Behra P.R.K."/>
            <person name="Ramesh M."/>
            <person name="Das S."/>
            <person name="Dasgupta S."/>
            <person name="Kirsebom L.A."/>
        </authorList>
    </citation>
    <scope>NUCLEOTIDE SEQUENCE</scope>
    <source>
        <strain evidence="8">DSM 44242</strain>
    </source>
</reference>
<dbReference type="SUPFAM" id="SSF56645">
    <property type="entry name" value="Acyl-CoA dehydrogenase NM domain-like"/>
    <property type="match status" value="1"/>
</dbReference>
<dbReference type="Gene3D" id="1.10.540.10">
    <property type="entry name" value="Acyl-CoA dehydrogenase/oxidase, N-terminal domain"/>
    <property type="match status" value="1"/>
</dbReference>
<dbReference type="RefSeq" id="WP_036446568.1">
    <property type="nucleotide sequence ID" value="NZ_JACKVC010000006.1"/>
</dbReference>
<dbReference type="InterPro" id="IPR036250">
    <property type="entry name" value="AcylCo_DH-like_C"/>
</dbReference>
<protein>
    <submittedName>
        <fullName evidence="8">Acyl-CoA/acyl-ACP dehydrogenase</fullName>
    </submittedName>
</protein>
<name>A0AAW5SX13_9MYCO</name>
<dbReference type="Pfam" id="PF00441">
    <property type="entry name" value="Acyl-CoA_dh_1"/>
    <property type="match status" value="1"/>
</dbReference>
<evidence type="ECO:0000259" key="7">
    <source>
        <dbReference type="Pfam" id="PF02771"/>
    </source>
</evidence>
<dbReference type="EMBL" id="JACKVC010000006">
    <property type="protein sequence ID" value="MCV7386475.1"/>
    <property type="molecule type" value="Genomic_DNA"/>
</dbReference>